<protein>
    <recommendedName>
        <fullName evidence="3">Ig-like domain-containing protein</fullName>
    </recommendedName>
</protein>
<evidence type="ECO:0000256" key="1">
    <source>
        <dbReference type="ARBA" id="ARBA00023319"/>
    </source>
</evidence>
<dbReference type="Ensembl" id="ENSAOWT00000019088.1">
    <property type="protein sequence ID" value="ENSAOWP00000016804.1"/>
    <property type="gene ID" value="ENSAOWG00000011479.1"/>
</dbReference>
<dbReference type="CDD" id="cd05768">
    <property type="entry name" value="IgC1_CH3_IgAGD_CH4_IgAEM"/>
    <property type="match status" value="1"/>
</dbReference>
<sequence length="524" mass="56594">VQGAEFWVQTARSGCREPHFGCKQPRSGCRELYFGCKQHNLSAGSRILGANSPIQVQRAAFWVQTAPFERREPHFGCKKAPIRARGAALGSAHLLTCLCPSAARVTSPAVFPLAGCDSGTSELVVGCFVSGFFPEPVTVQWNSAAAGGRVQNFPAVREPSSGLLSLSSQLTVAASSTQPFTCTVVHSPSRFRKDVRVEAAVRTPVAPSVRLLYACSPSTVELLCLISHFYPKAVRVEWLADGEPAPQPSQPGPLEPGARGTFSTSSQLNVSVDDWLQKTYACRVTHPGSGAVLQDTARKCPDGRPADASEIRLFALAPSPADLYMSQYPRLRCQASSLPSDEGLQLSWARERPGPLSPLPLQLREQFNGTFTATSELPISTRSWDEGETFTCTVSHSELPAPISRTIATKPGKRLAPSVYLLPPHPEELSSRSATLSLTCLVRGFYPEAVSVQWLKNQAALEASEADTGSPARERGADGAFFLYSRLAVPREAWEQGSTYACMVVHEALPMKFVQRAVARTPGK</sequence>
<dbReference type="FunFam" id="2.60.40.10:FF:000463">
    <property type="entry name" value="Immunoglobulin heavy constant gamma 1"/>
    <property type="match status" value="1"/>
</dbReference>
<feature type="compositionally biased region" description="Pro residues" evidence="2">
    <location>
        <begin position="245"/>
        <end position="254"/>
    </location>
</feature>
<dbReference type="InterPro" id="IPR013151">
    <property type="entry name" value="Immunoglobulin_dom"/>
</dbReference>
<dbReference type="InterPro" id="IPR036179">
    <property type="entry name" value="Ig-like_dom_sf"/>
</dbReference>
<dbReference type="InterPro" id="IPR013783">
    <property type="entry name" value="Ig-like_fold"/>
</dbReference>
<reference evidence="4" key="1">
    <citation type="submission" date="2025-08" db="UniProtKB">
        <authorList>
            <consortium name="Ensembl"/>
        </authorList>
    </citation>
    <scope>IDENTIFICATION</scope>
</reference>
<dbReference type="PANTHER" id="PTHR23411">
    <property type="entry name" value="TAPASIN"/>
    <property type="match status" value="1"/>
</dbReference>
<dbReference type="SMART" id="SM00407">
    <property type="entry name" value="IGc1"/>
    <property type="match status" value="4"/>
</dbReference>
<dbReference type="PROSITE" id="PS00290">
    <property type="entry name" value="IG_MHC"/>
    <property type="match status" value="3"/>
</dbReference>
<name>A0A8B9PW80_APTOW</name>
<feature type="domain" description="Ig-like" evidence="3">
    <location>
        <begin position="108"/>
        <end position="198"/>
    </location>
</feature>
<dbReference type="PROSITE" id="PS50835">
    <property type="entry name" value="IG_LIKE"/>
    <property type="match status" value="4"/>
</dbReference>
<organism evidence="4 5">
    <name type="scientific">Apteryx owenii</name>
    <name type="common">Little spotted kiwi</name>
    <dbReference type="NCBI Taxonomy" id="8824"/>
    <lineage>
        <taxon>Eukaryota</taxon>
        <taxon>Metazoa</taxon>
        <taxon>Chordata</taxon>
        <taxon>Craniata</taxon>
        <taxon>Vertebrata</taxon>
        <taxon>Euteleostomi</taxon>
        <taxon>Archelosauria</taxon>
        <taxon>Archosauria</taxon>
        <taxon>Dinosauria</taxon>
        <taxon>Saurischia</taxon>
        <taxon>Theropoda</taxon>
        <taxon>Coelurosauria</taxon>
        <taxon>Aves</taxon>
        <taxon>Palaeognathae</taxon>
        <taxon>Apterygiformes</taxon>
        <taxon>Apterygidae</taxon>
        <taxon>Apteryx</taxon>
    </lineage>
</organism>
<keyword evidence="1" id="KW-0393">Immunoglobulin domain</keyword>
<dbReference type="Pfam" id="PF07654">
    <property type="entry name" value="C1-set"/>
    <property type="match status" value="3"/>
</dbReference>
<evidence type="ECO:0000313" key="4">
    <source>
        <dbReference type="Ensembl" id="ENSAOWP00000016804.1"/>
    </source>
</evidence>
<reference evidence="4" key="2">
    <citation type="submission" date="2025-09" db="UniProtKB">
        <authorList>
            <consortium name="Ensembl"/>
        </authorList>
    </citation>
    <scope>IDENTIFICATION</scope>
</reference>
<dbReference type="Proteomes" id="UP000694424">
    <property type="component" value="Unplaced"/>
</dbReference>
<dbReference type="Pfam" id="PF00047">
    <property type="entry name" value="ig"/>
    <property type="match status" value="1"/>
</dbReference>
<evidence type="ECO:0000259" key="3">
    <source>
        <dbReference type="PROSITE" id="PS50835"/>
    </source>
</evidence>
<feature type="domain" description="Ig-like" evidence="3">
    <location>
        <begin position="417"/>
        <end position="519"/>
    </location>
</feature>
<evidence type="ECO:0000313" key="5">
    <source>
        <dbReference type="Proteomes" id="UP000694424"/>
    </source>
</evidence>
<dbReference type="InterPro" id="IPR007110">
    <property type="entry name" value="Ig-like_dom"/>
</dbReference>
<feature type="domain" description="Ig-like" evidence="3">
    <location>
        <begin position="207"/>
        <end position="298"/>
    </location>
</feature>
<proteinExistence type="predicted"/>
<feature type="region of interest" description="Disordered" evidence="2">
    <location>
        <begin position="242"/>
        <end position="264"/>
    </location>
</feature>
<dbReference type="InterPro" id="IPR003006">
    <property type="entry name" value="Ig/MHC_CS"/>
</dbReference>
<dbReference type="Gene3D" id="2.60.40.10">
    <property type="entry name" value="Immunoglobulins"/>
    <property type="match status" value="4"/>
</dbReference>
<dbReference type="FunFam" id="2.60.40.10:FF:000998">
    <property type="entry name" value="Immunoglobulin heavy constant epsilon"/>
    <property type="match status" value="1"/>
</dbReference>
<accession>A0A8B9PW80</accession>
<feature type="domain" description="Ig-like" evidence="3">
    <location>
        <begin position="305"/>
        <end position="408"/>
    </location>
</feature>
<dbReference type="InterPro" id="IPR003597">
    <property type="entry name" value="Ig_C1-set"/>
</dbReference>
<dbReference type="InterPro" id="IPR050380">
    <property type="entry name" value="Immune_Resp_Modulators"/>
</dbReference>
<dbReference type="AlphaFoldDB" id="A0A8B9PW80"/>
<keyword evidence="5" id="KW-1185">Reference proteome</keyword>
<dbReference type="SUPFAM" id="SSF48726">
    <property type="entry name" value="Immunoglobulin"/>
    <property type="match status" value="4"/>
</dbReference>
<evidence type="ECO:0000256" key="2">
    <source>
        <dbReference type="SAM" id="MobiDB-lite"/>
    </source>
</evidence>